<evidence type="ECO:0000256" key="6">
    <source>
        <dbReference type="SAM" id="Phobius"/>
    </source>
</evidence>
<reference evidence="7" key="1">
    <citation type="submission" date="2021-01" db="UniProtKB">
        <authorList>
            <consortium name="EnsemblMetazoa"/>
        </authorList>
    </citation>
    <scope>IDENTIFICATION</scope>
</reference>
<name>A0A7M7QEI2_NASVI</name>
<protein>
    <submittedName>
        <fullName evidence="7">Uncharacterized protein</fullName>
    </submittedName>
</protein>
<evidence type="ECO:0000256" key="5">
    <source>
        <dbReference type="ARBA" id="ARBA00023136"/>
    </source>
</evidence>
<evidence type="ECO:0000256" key="2">
    <source>
        <dbReference type="ARBA" id="ARBA00022448"/>
    </source>
</evidence>
<dbReference type="PANTHER" id="PTHR48020:SF12">
    <property type="entry name" value="PROTON MYO-INOSITOL COTRANSPORTER"/>
    <property type="match status" value="1"/>
</dbReference>
<dbReference type="AlphaFoldDB" id="A0A7M7QEI2"/>
<feature type="transmembrane region" description="Helical" evidence="6">
    <location>
        <begin position="145"/>
        <end position="166"/>
    </location>
</feature>
<keyword evidence="8" id="KW-1185">Reference proteome</keyword>
<evidence type="ECO:0000256" key="4">
    <source>
        <dbReference type="ARBA" id="ARBA00022989"/>
    </source>
</evidence>
<organism evidence="7 8">
    <name type="scientific">Nasonia vitripennis</name>
    <name type="common">Parasitic wasp</name>
    <dbReference type="NCBI Taxonomy" id="7425"/>
    <lineage>
        <taxon>Eukaryota</taxon>
        <taxon>Metazoa</taxon>
        <taxon>Ecdysozoa</taxon>
        <taxon>Arthropoda</taxon>
        <taxon>Hexapoda</taxon>
        <taxon>Insecta</taxon>
        <taxon>Pterygota</taxon>
        <taxon>Neoptera</taxon>
        <taxon>Endopterygota</taxon>
        <taxon>Hymenoptera</taxon>
        <taxon>Apocrita</taxon>
        <taxon>Proctotrupomorpha</taxon>
        <taxon>Chalcidoidea</taxon>
        <taxon>Pteromalidae</taxon>
        <taxon>Pteromalinae</taxon>
        <taxon>Nasonia</taxon>
    </lineage>
</organism>
<keyword evidence="2" id="KW-0813">Transport</keyword>
<dbReference type="RefSeq" id="XP_031786442.1">
    <property type="nucleotide sequence ID" value="XM_031930582.1"/>
</dbReference>
<dbReference type="Gene3D" id="1.20.1250.20">
    <property type="entry name" value="MFS general substrate transporter like domains"/>
    <property type="match status" value="1"/>
</dbReference>
<dbReference type="OrthoDB" id="6133115at2759"/>
<dbReference type="GO" id="GO:0016324">
    <property type="term" value="C:apical plasma membrane"/>
    <property type="evidence" value="ECO:0007669"/>
    <property type="project" value="TreeGrafter"/>
</dbReference>
<feature type="transmembrane region" description="Helical" evidence="6">
    <location>
        <begin position="31"/>
        <end position="53"/>
    </location>
</feature>
<sequence length="184" mass="20707">MELVEKLVTMNGAQSLTDKLKEFKTPAVRKATFQAVALFSFMQICGLNSIIMYMEIILTNAKFNLFKPCGRNFLLLLASAGTTISLLGLMSHYLMMDAGMDVTDIQWLPLVSIFLYMIAYYIGLMPVPSTILNLPAPMLDSMGEAYVYLVYAILSALLAPYTLLFMMETKGKSWQEIQDKLTRK</sequence>
<dbReference type="InterPro" id="IPR005828">
    <property type="entry name" value="MFS_sugar_transport-like"/>
</dbReference>
<keyword evidence="4 6" id="KW-1133">Transmembrane helix</keyword>
<dbReference type="GeneID" id="100680123"/>
<dbReference type="Proteomes" id="UP000002358">
    <property type="component" value="Chromosome 4"/>
</dbReference>
<dbReference type="SMR" id="A0A7M7QEI2"/>
<feature type="transmembrane region" description="Helical" evidence="6">
    <location>
        <begin position="73"/>
        <end position="95"/>
    </location>
</feature>
<dbReference type="Pfam" id="PF00083">
    <property type="entry name" value="Sugar_tr"/>
    <property type="match status" value="1"/>
</dbReference>
<evidence type="ECO:0000313" key="8">
    <source>
        <dbReference type="Proteomes" id="UP000002358"/>
    </source>
</evidence>
<keyword evidence="3 6" id="KW-0812">Transmembrane</keyword>
<accession>A0A7M7QEI2</accession>
<dbReference type="PANTHER" id="PTHR48020">
    <property type="entry name" value="PROTON MYO-INOSITOL COTRANSPORTER"/>
    <property type="match status" value="1"/>
</dbReference>
<dbReference type="KEGG" id="nvi:100680123"/>
<dbReference type="EnsemblMetazoa" id="XM_031930582">
    <property type="protein sequence ID" value="XP_031786442"/>
    <property type="gene ID" value="LOC100680123"/>
</dbReference>
<evidence type="ECO:0000313" key="7">
    <source>
        <dbReference type="EnsemblMetazoa" id="XP_031786442"/>
    </source>
</evidence>
<dbReference type="InterPro" id="IPR036259">
    <property type="entry name" value="MFS_trans_sf"/>
</dbReference>
<dbReference type="GO" id="GO:0005366">
    <property type="term" value="F:myo-inositol:proton symporter activity"/>
    <property type="evidence" value="ECO:0007669"/>
    <property type="project" value="TreeGrafter"/>
</dbReference>
<evidence type="ECO:0000256" key="3">
    <source>
        <dbReference type="ARBA" id="ARBA00022692"/>
    </source>
</evidence>
<evidence type="ECO:0000256" key="1">
    <source>
        <dbReference type="ARBA" id="ARBA00004370"/>
    </source>
</evidence>
<proteinExistence type="predicted"/>
<dbReference type="InParanoid" id="A0A7M7QEI2"/>
<dbReference type="InterPro" id="IPR050814">
    <property type="entry name" value="Myo-inositol_Transporter"/>
</dbReference>
<dbReference type="SUPFAM" id="SSF103473">
    <property type="entry name" value="MFS general substrate transporter"/>
    <property type="match status" value="1"/>
</dbReference>
<comment type="subcellular location">
    <subcellularLocation>
        <location evidence="1">Membrane</location>
    </subcellularLocation>
</comment>
<feature type="transmembrane region" description="Helical" evidence="6">
    <location>
        <begin position="107"/>
        <end position="125"/>
    </location>
</feature>
<keyword evidence="5 6" id="KW-0472">Membrane</keyword>